<dbReference type="RefSeq" id="XP_034396056.1">
    <property type="nucleotide sequence ID" value="XM_034540165.1"/>
</dbReference>
<evidence type="ECO:0000256" key="10">
    <source>
        <dbReference type="ARBA" id="ARBA00023157"/>
    </source>
</evidence>
<dbReference type="Pfam" id="PF21381">
    <property type="entry name" value="MCLN_ECD"/>
    <property type="match status" value="1"/>
</dbReference>
<feature type="transmembrane region" description="Helical" evidence="14">
    <location>
        <begin position="490"/>
        <end position="515"/>
    </location>
</feature>
<dbReference type="PANTHER" id="PTHR12127:SF20">
    <property type="entry name" value="MUCOLIPIN-1"/>
    <property type="match status" value="1"/>
</dbReference>
<keyword evidence="11" id="KW-0407">Ion channel</keyword>
<dbReference type="GeneID" id="117735506"/>
<keyword evidence="5 14" id="KW-0812">Transmembrane</keyword>
<dbReference type="InterPro" id="IPR039031">
    <property type="entry name" value="Mucolipin"/>
</dbReference>
<evidence type="ECO:0000313" key="17">
    <source>
        <dbReference type="Ensembl" id="ENSCLMP00005044833.1"/>
    </source>
</evidence>
<keyword evidence="6" id="KW-0967">Endosome</keyword>
<sequence>MASPGSTCTHDGATEKDRLLSSVANYGSPRPMSLVGSPHQKQEEEEEEEAALRRKLKYFFMSPCDKYHAKRRKPYKLGLQLLKILIVTVQLVLFGLSNQMVVTFKEENTAAFKHLFLKGYQDGAPQAVHTQKELYGRINFAVEQYMALPQISLGRYAYVLGVGVNGSALSLCQRNYRRGTIDPVNDTFDIDPHVDTECIGMNPLTYSLASGNGDYKNFTLKFYKLINVTIDFQLKAINIQTIINNEIPDCYTFAITIVMDNRAHSGKVKISLQNEASIKECKDPNVSGHAESYAREFLDVLVAFVCLLSLLLCGRSILRGIVLQHEYVQFFKHSLGRSVSWGDRMEFINGWYILLIVSDMFTIIGSFIKIGIESKTLSSYDMCGILLGTSTLLVWVGVIRYLSFFQKYNILIVTLTAAFPNVIRFCCCAAAIYMGYCFCGWIVLGPYHTKFRSLSTVSECLFSLINGDDMFVTFHEMERSGTLVWIFSQVYLYTFISLFIYMVLSLFIALITGAYDTIMAQTQEQEQVRVSDLHAFIAECADTPSSGKFRGPEGSSCSFLCCCD</sequence>
<evidence type="ECO:0000256" key="3">
    <source>
        <dbReference type="ARBA" id="ARBA00022448"/>
    </source>
</evidence>
<keyword evidence="7 14" id="KW-1133">Transmembrane helix</keyword>
<feature type="transmembrane region" description="Helical" evidence="14">
    <location>
        <begin position="351"/>
        <end position="372"/>
    </location>
</feature>
<keyword evidence="3" id="KW-0813">Transport</keyword>
<evidence type="ECO:0000256" key="4">
    <source>
        <dbReference type="ARBA" id="ARBA00022475"/>
    </source>
</evidence>
<dbReference type="GO" id="GO:0035675">
    <property type="term" value="P:neuromast hair cell development"/>
    <property type="evidence" value="ECO:0007669"/>
    <property type="project" value="Ensembl"/>
</dbReference>
<dbReference type="GO" id="GO:0072345">
    <property type="term" value="F:NAADP-sensitive calcium-release channel activity"/>
    <property type="evidence" value="ECO:0007669"/>
    <property type="project" value="TreeGrafter"/>
</dbReference>
<organism evidence="17 18">
    <name type="scientific">Cyclopterus lumpus</name>
    <name type="common">Lumpsucker</name>
    <dbReference type="NCBI Taxonomy" id="8103"/>
    <lineage>
        <taxon>Eukaryota</taxon>
        <taxon>Metazoa</taxon>
        <taxon>Chordata</taxon>
        <taxon>Craniata</taxon>
        <taxon>Vertebrata</taxon>
        <taxon>Euteleostomi</taxon>
        <taxon>Actinopterygii</taxon>
        <taxon>Neopterygii</taxon>
        <taxon>Teleostei</taxon>
        <taxon>Neoteleostei</taxon>
        <taxon>Acanthomorphata</taxon>
        <taxon>Eupercaria</taxon>
        <taxon>Perciformes</taxon>
        <taxon>Cottioidei</taxon>
        <taxon>Cottales</taxon>
        <taxon>Cyclopteridae</taxon>
        <taxon>Cyclopterus</taxon>
    </lineage>
</organism>
<evidence type="ECO:0000256" key="5">
    <source>
        <dbReference type="ARBA" id="ARBA00022692"/>
    </source>
</evidence>
<dbReference type="GeneTree" id="ENSGT00950000183036"/>
<gene>
    <name evidence="17" type="primary">mcoln1b</name>
</gene>
<name>A0A8C3AL93_CYCLU</name>
<feature type="transmembrane region" description="Helical" evidence="14">
    <location>
        <begin position="297"/>
        <end position="318"/>
    </location>
</feature>
<keyword evidence="4" id="KW-1003">Cell membrane</keyword>
<evidence type="ECO:0000256" key="13">
    <source>
        <dbReference type="SAM" id="MobiDB-lite"/>
    </source>
</evidence>
<dbReference type="Gene3D" id="1.10.287.70">
    <property type="match status" value="1"/>
</dbReference>
<dbReference type="GO" id="GO:0001895">
    <property type="term" value="P:retina homeostasis"/>
    <property type="evidence" value="ECO:0007669"/>
    <property type="project" value="Ensembl"/>
</dbReference>
<dbReference type="OrthoDB" id="263481at2759"/>
<evidence type="ECO:0000256" key="1">
    <source>
        <dbReference type="ARBA" id="ARBA00004337"/>
    </source>
</evidence>
<dbReference type="GO" id="GO:0010008">
    <property type="term" value="C:endosome membrane"/>
    <property type="evidence" value="ECO:0007669"/>
    <property type="project" value="UniProtKB-SubCell"/>
</dbReference>
<dbReference type="AlphaFoldDB" id="A0A8C3AL93"/>
<feature type="transmembrane region" description="Helical" evidence="14">
    <location>
        <begin position="384"/>
        <end position="402"/>
    </location>
</feature>
<evidence type="ECO:0000256" key="9">
    <source>
        <dbReference type="ARBA" id="ARBA00023136"/>
    </source>
</evidence>
<evidence type="ECO:0000259" key="16">
    <source>
        <dbReference type="Pfam" id="PF21381"/>
    </source>
</evidence>
<accession>A0A8C3AL93</accession>
<feature type="transmembrane region" description="Helical" evidence="14">
    <location>
        <begin position="422"/>
        <end position="444"/>
    </location>
</feature>
<feature type="region of interest" description="Disordered" evidence="13">
    <location>
        <begin position="1"/>
        <end position="48"/>
    </location>
</feature>
<feature type="domain" description="Mucolipin extracytosolic" evidence="16">
    <location>
        <begin position="101"/>
        <end position="282"/>
    </location>
</feature>
<dbReference type="Proteomes" id="UP000694565">
    <property type="component" value="Unplaced"/>
</dbReference>
<comment type="subcellular location">
    <subcellularLocation>
        <location evidence="2">Cell membrane</location>
        <topology evidence="2">Multi-pass membrane protein</topology>
    </subcellularLocation>
    <subcellularLocation>
        <location evidence="1">Endosome membrane</location>
        <topology evidence="1">Multi-pass membrane protein</topology>
    </subcellularLocation>
</comment>
<protein>
    <submittedName>
        <fullName evidence="17">Mucolipin TRP cation channel 1</fullName>
    </submittedName>
</protein>
<reference evidence="17" key="2">
    <citation type="submission" date="2025-09" db="UniProtKB">
        <authorList>
            <consortium name="Ensembl"/>
        </authorList>
    </citation>
    <scope>IDENTIFICATION</scope>
</reference>
<evidence type="ECO:0000256" key="8">
    <source>
        <dbReference type="ARBA" id="ARBA00023065"/>
    </source>
</evidence>
<evidence type="ECO:0000256" key="12">
    <source>
        <dbReference type="ARBA" id="ARBA00036634"/>
    </source>
</evidence>
<keyword evidence="8" id="KW-0406">Ion transport</keyword>
<dbReference type="GO" id="GO:0005886">
    <property type="term" value="C:plasma membrane"/>
    <property type="evidence" value="ECO:0007669"/>
    <property type="project" value="UniProtKB-SubCell"/>
</dbReference>
<dbReference type="InterPro" id="IPR013122">
    <property type="entry name" value="PKD1_2_channel"/>
</dbReference>
<dbReference type="Pfam" id="PF08016">
    <property type="entry name" value="PKD_channel"/>
    <property type="match status" value="1"/>
</dbReference>
<dbReference type="GO" id="GO:0006914">
    <property type="term" value="P:autophagy"/>
    <property type="evidence" value="ECO:0007669"/>
    <property type="project" value="Ensembl"/>
</dbReference>
<dbReference type="FunFam" id="1.10.287.70:FF:000033">
    <property type="entry name" value="Mucolipin 1"/>
    <property type="match status" value="1"/>
</dbReference>
<dbReference type="Ensembl" id="ENSCLMT00005046406.1">
    <property type="protein sequence ID" value="ENSCLMP00005044833.1"/>
    <property type="gene ID" value="ENSCLMG00005020685.1"/>
</dbReference>
<keyword evidence="18" id="KW-1185">Reference proteome</keyword>
<evidence type="ECO:0000259" key="15">
    <source>
        <dbReference type="Pfam" id="PF08016"/>
    </source>
</evidence>
<comment type="catalytic activity">
    <reaction evidence="12">
        <text>Ca(2+)(in) = Ca(2+)(out)</text>
        <dbReference type="Rhea" id="RHEA:29671"/>
        <dbReference type="ChEBI" id="CHEBI:29108"/>
    </reaction>
</comment>
<dbReference type="GO" id="GO:0005765">
    <property type="term" value="C:lysosomal membrane"/>
    <property type="evidence" value="ECO:0007669"/>
    <property type="project" value="TreeGrafter"/>
</dbReference>
<evidence type="ECO:0000313" key="18">
    <source>
        <dbReference type="Proteomes" id="UP000694565"/>
    </source>
</evidence>
<dbReference type="GO" id="GO:0005770">
    <property type="term" value="C:late endosome"/>
    <property type="evidence" value="ECO:0007669"/>
    <property type="project" value="Ensembl"/>
</dbReference>
<evidence type="ECO:0000256" key="11">
    <source>
        <dbReference type="ARBA" id="ARBA00023303"/>
    </source>
</evidence>
<feature type="domain" description="Polycystin cation channel PKD1/PKD2" evidence="15">
    <location>
        <begin position="381"/>
        <end position="518"/>
    </location>
</feature>
<evidence type="ECO:0000256" key="2">
    <source>
        <dbReference type="ARBA" id="ARBA00004651"/>
    </source>
</evidence>
<evidence type="ECO:0000256" key="14">
    <source>
        <dbReference type="SAM" id="Phobius"/>
    </source>
</evidence>
<dbReference type="PANTHER" id="PTHR12127">
    <property type="entry name" value="MUCOLIPIN"/>
    <property type="match status" value="1"/>
</dbReference>
<keyword evidence="9 14" id="KW-0472">Membrane</keyword>
<reference evidence="17" key="1">
    <citation type="submission" date="2025-08" db="UniProtKB">
        <authorList>
            <consortium name="Ensembl"/>
        </authorList>
    </citation>
    <scope>IDENTIFICATION</scope>
</reference>
<evidence type="ECO:0000256" key="6">
    <source>
        <dbReference type="ARBA" id="ARBA00022753"/>
    </source>
</evidence>
<dbReference type="InterPro" id="IPR049134">
    <property type="entry name" value="MCLN_ECD"/>
</dbReference>
<evidence type="ECO:0000256" key="7">
    <source>
        <dbReference type="ARBA" id="ARBA00022989"/>
    </source>
</evidence>
<proteinExistence type="predicted"/>
<keyword evidence="10" id="KW-1015">Disulfide bond</keyword>